<gene>
    <name evidence="2" type="ORF">GGQ80_002556</name>
</gene>
<keyword evidence="1" id="KW-0732">Signal</keyword>
<proteinExistence type="predicted"/>
<comment type="caution">
    <text evidence="2">The sequence shown here is derived from an EMBL/GenBank/DDBJ whole genome shotgun (WGS) entry which is preliminary data.</text>
</comment>
<keyword evidence="3" id="KW-1185">Reference proteome</keyword>
<feature type="signal peptide" evidence="1">
    <location>
        <begin position="1"/>
        <end position="21"/>
    </location>
</feature>
<accession>A0A840F9I9</accession>
<evidence type="ECO:0000256" key="1">
    <source>
        <dbReference type="SAM" id="SignalP"/>
    </source>
</evidence>
<evidence type="ECO:0000313" key="3">
    <source>
        <dbReference type="Proteomes" id="UP000529795"/>
    </source>
</evidence>
<feature type="chain" id="PRO_5033049276" description="Tetratricopeptide repeat protein" evidence="1">
    <location>
        <begin position="22"/>
        <end position="314"/>
    </location>
</feature>
<dbReference type="Gene3D" id="1.25.40.10">
    <property type="entry name" value="Tetratricopeptide repeat domain"/>
    <property type="match status" value="1"/>
</dbReference>
<sequence>MRRLAVTMVAAMMLAAAPARAETLRLEGVFAAGAREASLLPTIGVDPFRGPQGDELAMAIERRLAKAGDDGVPHAQLITPSLRPDGLLTGRTDVGVSDVPYTEGRSRCVEKDKDGKCVKRQTYSVDCLRRSVSLRADLSMARHDDGRIVYAVTKARSDDDSACEDGGILQSVDSMLHSMTESIAQEVRLDLAPHREHYTIRVREDRDGLSPDLAARFRAAVRLTKHDQPAACAAFDSIGEADPDHGPTLFNRALCAEQAGRYREAADLYARARVFGAKFGGDVTRGLTRAVSLAEGEQDVRRMAATLTASRGMR</sequence>
<dbReference type="RefSeq" id="WP_183985361.1">
    <property type="nucleotide sequence ID" value="NZ_JACIEV010000007.1"/>
</dbReference>
<dbReference type="EMBL" id="JACIEV010000007">
    <property type="protein sequence ID" value="MBB4154640.1"/>
    <property type="molecule type" value="Genomic_DNA"/>
</dbReference>
<protein>
    <recommendedName>
        <fullName evidence="4">Tetratricopeptide repeat protein</fullName>
    </recommendedName>
</protein>
<dbReference type="InterPro" id="IPR011990">
    <property type="entry name" value="TPR-like_helical_dom_sf"/>
</dbReference>
<evidence type="ECO:0008006" key="4">
    <source>
        <dbReference type="Google" id="ProtNLM"/>
    </source>
</evidence>
<organism evidence="2 3">
    <name type="scientific">Sphingomonas jinjuensis</name>
    <dbReference type="NCBI Taxonomy" id="535907"/>
    <lineage>
        <taxon>Bacteria</taxon>
        <taxon>Pseudomonadati</taxon>
        <taxon>Pseudomonadota</taxon>
        <taxon>Alphaproteobacteria</taxon>
        <taxon>Sphingomonadales</taxon>
        <taxon>Sphingomonadaceae</taxon>
        <taxon>Sphingomonas</taxon>
    </lineage>
</organism>
<dbReference type="Proteomes" id="UP000529795">
    <property type="component" value="Unassembled WGS sequence"/>
</dbReference>
<dbReference type="AlphaFoldDB" id="A0A840F9I9"/>
<name>A0A840F9I9_9SPHN</name>
<evidence type="ECO:0000313" key="2">
    <source>
        <dbReference type="EMBL" id="MBB4154640.1"/>
    </source>
</evidence>
<dbReference type="SUPFAM" id="SSF48452">
    <property type="entry name" value="TPR-like"/>
    <property type="match status" value="1"/>
</dbReference>
<reference evidence="2 3" key="1">
    <citation type="submission" date="2020-08" db="EMBL/GenBank/DDBJ databases">
        <title>Genomic Encyclopedia of Type Strains, Phase IV (KMG-IV): sequencing the most valuable type-strain genomes for metagenomic binning, comparative biology and taxonomic classification.</title>
        <authorList>
            <person name="Goeker M."/>
        </authorList>
    </citation>
    <scope>NUCLEOTIDE SEQUENCE [LARGE SCALE GENOMIC DNA]</scope>
    <source>
        <strain evidence="2 3">YC6723</strain>
    </source>
</reference>